<feature type="transmembrane region" description="Helical" evidence="7">
    <location>
        <begin position="135"/>
        <end position="153"/>
    </location>
</feature>
<feature type="transmembrane region" description="Helical" evidence="7">
    <location>
        <begin position="400"/>
        <end position="421"/>
    </location>
</feature>
<feature type="transmembrane region" description="Helical" evidence="7">
    <location>
        <begin position="48"/>
        <end position="68"/>
    </location>
</feature>
<dbReference type="AlphaFoldDB" id="A0A246RNB7"/>
<dbReference type="PRINTS" id="PR01036">
    <property type="entry name" value="TCRTETB"/>
</dbReference>
<evidence type="ECO:0000313" key="10">
    <source>
        <dbReference type="Proteomes" id="UP000197174"/>
    </source>
</evidence>
<organism evidence="9 10">
    <name type="scientific">Micromonospora wenchangensis</name>
    <dbReference type="NCBI Taxonomy" id="1185415"/>
    <lineage>
        <taxon>Bacteria</taxon>
        <taxon>Bacillati</taxon>
        <taxon>Actinomycetota</taxon>
        <taxon>Actinomycetes</taxon>
        <taxon>Micromonosporales</taxon>
        <taxon>Micromonosporaceae</taxon>
        <taxon>Micromonospora</taxon>
    </lineage>
</organism>
<keyword evidence="10" id="KW-1185">Reference proteome</keyword>
<feature type="transmembrane region" description="Helical" evidence="7">
    <location>
        <begin position="226"/>
        <end position="243"/>
    </location>
</feature>
<dbReference type="PANTHER" id="PTHR42718:SF42">
    <property type="entry name" value="EXPORT PROTEIN"/>
    <property type="match status" value="1"/>
</dbReference>
<keyword evidence="2" id="KW-0813">Transport</keyword>
<feature type="transmembrane region" description="Helical" evidence="7">
    <location>
        <begin position="165"/>
        <end position="184"/>
    </location>
</feature>
<sequence>MSQRRGTTLLILATAVPMFMVSLNNLVVTNALPVLARELDSGPDRLQWIIHAYSLSFAGLLLTGAAVGDRFGRRRIFTTGIVIFAVGSAVCALSGTLGLLVTGRVVQGIGAAIVFPLSLTLLANGVSDARRAMAIGLWSAVNGLGVALGPLIGGAVTESLGWEGIFWVSVPVGLVLVPVIRLILPESAGENRSIDLPGVLLASTAVMSLVWGIVEAGSQGWGSVDAVTRFGMAALLVALFVGWERRVAEPLLPLYFYRTRSFVLSNLVALLMFFGVFGALYWLMQYLQLVLGYSPLAAGVRTLPWTAMPMLVAVLAGLVTARVGAGRLMAAGLLLEAVALGWSAAIMDTAVPYGRIVPALLLGGIGMGLIFAPMTEAVLASVDRRDRGKASGANATVREVGFALGVAVLTTVVTRLAGPLTDARAFVDAVRPAVWLGAAVVALGAVAALSLPRRLPATDRPAPTTVESGAPS</sequence>
<dbReference type="PANTHER" id="PTHR42718">
    <property type="entry name" value="MAJOR FACILITATOR SUPERFAMILY MULTIDRUG TRANSPORTER MFSC"/>
    <property type="match status" value="1"/>
</dbReference>
<dbReference type="OrthoDB" id="9781469at2"/>
<feature type="transmembrane region" description="Helical" evidence="7">
    <location>
        <begin position="359"/>
        <end position="379"/>
    </location>
</feature>
<keyword evidence="4 7" id="KW-0812">Transmembrane</keyword>
<dbReference type="Gene3D" id="1.20.1250.20">
    <property type="entry name" value="MFS general substrate transporter like domains"/>
    <property type="match status" value="1"/>
</dbReference>
<evidence type="ECO:0000256" key="6">
    <source>
        <dbReference type="ARBA" id="ARBA00023136"/>
    </source>
</evidence>
<dbReference type="Proteomes" id="UP000197174">
    <property type="component" value="Unassembled WGS sequence"/>
</dbReference>
<dbReference type="SUPFAM" id="SSF103473">
    <property type="entry name" value="MFS general substrate transporter"/>
    <property type="match status" value="1"/>
</dbReference>
<dbReference type="Pfam" id="PF07690">
    <property type="entry name" value="MFS_1"/>
    <property type="match status" value="1"/>
</dbReference>
<dbReference type="InterPro" id="IPR020846">
    <property type="entry name" value="MFS_dom"/>
</dbReference>
<feature type="transmembrane region" description="Helical" evidence="7">
    <location>
        <begin position="80"/>
        <end position="99"/>
    </location>
</feature>
<name>A0A246RNB7_9ACTN</name>
<feature type="transmembrane region" description="Helical" evidence="7">
    <location>
        <begin position="303"/>
        <end position="321"/>
    </location>
</feature>
<dbReference type="EMBL" id="MZMV01000015">
    <property type="protein sequence ID" value="OWV08701.1"/>
    <property type="molecule type" value="Genomic_DNA"/>
</dbReference>
<proteinExistence type="predicted"/>
<gene>
    <name evidence="9" type="ORF">B5D80_11420</name>
</gene>
<dbReference type="PROSITE" id="PS50850">
    <property type="entry name" value="MFS"/>
    <property type="match status" value="1"/>
</dbReference>
<dbReference type="RefSeq" id="WP_088643805.1">
    <property type="nucleotide sequence ID" value="NZ_JBFAMK010000014.1"/>
</dbReference>
<keyword evidence="6 7" id="KW-0472">Membrane</keyword>
<dbReference type="GO" id="GO:0022857">
    <property type="term" value="F:transmembrane transporter activity"/>
    <property type="evidence" value="ECO:0007669"/>
    <property type="project" value="InterPro"/>
</dbReference>
<evidence type="ECO:0000256" key="7">
    <source>
        <dbReference type="SAM" id="Phobius"/>
    </source>
</evidence>
<evidence type="ECO:0000259" key="8">
    <source>
        <dbReference type="PROSITE" id="PS50850"/>
    </source>
</evidence>
<dbReference type="InterPro" id="IPR004638">
    <property type="entry name" value="EmrB-like"/>
</dbReference>
<dbReference type="GO" id="GO:0005886">
    <property type="term" value="C:plasma membrane"/>
    <property type="evidence" value="ECO:0007669"/>
    <property type="project" value="UniProtKB-SubCell"/>
</dbReference>
<feature type="transmembrane region" description="Helical" evidence="7">
    <location>
        <begin position="105"/>
        <end position="123"/>
    </location>
</feature>
<evidence type="ECO:0000256" key="1">
    <source>
        <dbReference type="ARBA" id="ARBA00004651"/>
    </source>
</evidence>
<evidence type="ECO:0000256" key="5">
    <source>
        <dbReference type="ARBA" id="ARBA00022989"/>
    </source>
</evidence>
<comment type="subcellular location">
    <subcellularLocation>
        <location evidence="1">Cell membrane</location>
        <topology evidence="1">Multi-pass membrane protein</topology>
    </subcellularLocation>
</comment>
<reference evidence="9 10" key="1">
    <citation type="submission" date="2017-03" db="EMBL/GenBank/DDBJ databases">
        <title>Whole genome sequence of Micromonospora wenchangensis, isolated from mangrove soil.</title>
        <authorList>
            <person name="Yang H."/>
        </authorList>
    </citation>
    <scope>NUCLEOTIDE SEQUENCE [LARGE SCALE GENOMIC DNA]</scope>
    <source>
        <strain evidence="9 10">CCTCC AA 2012002</strain>
    </source>
</reference>
<dbReference type="Gene3D" id="1.20.1720.10">
    <property type="entry name" value="Multidrug resistance protein D"/>
    <property type="match status" value="1"/>
</dbReference>
<feature type="transmembrane region" description="Helical" evidence="7">
    <location>
        <begin position="196"/>
        <end position="214"/>
    </location>
</feature>
<feature type="transmembrane region" description="Helical" evidence="7">
    <location>
        <begin position="433"/>
        <end position="451"/>
    </location>
</feature>
<evidence type="ECO:0000256" key="3">
    <source>
        <dbReference type="ARBA" id="ARBA00022475"/>
    </source>
</evidence>
<dbReference type="InterPro" id="IPR011701">
    <property type="entry name" value="MFS"/>
</dbReference>
<comment type="caution">
    <text evidence="9">The sequence shown here is derived from an EMBL/GenBank/DDBJ whole genome shotgun (WGS) entry which is preliminary data.</text>
</comment>
<protein>
    <submittedName>
        <fullName evidence="9">MFS transporter</fullName>
    </submittedName>
</protein>
<dbReference type="CDD" id="cd17321">
    <property type="entry name" value="MFS_MMR_MDR_like"/>
    <property type="match status" value="1"/>
</dbReference>
<feature type="transmembrane region" description="Helical" evidence="7">
    <location>
        <begin position="328"/>
        <end position="347"/>
    </location>
</feature>
<feature type="domain" description="Major facilitator superfamily (MFS) profile" evidence="8">
    <location>
        <begin position="10"/>
        <end position="456"/>
    </location>
</feature>
<dbReference type="InterPro" id="IPR036259">
    <property type="entry name" value="MFS_trans_sf"/>
</dbReference>
<evidence type="ECO:0000256" key="2">
    <source>
        <dbReference type="ARBA" id="ARBA00022448"/>
    </source>
</evidence>
<feature type="transmembrane region" description="Helical" evidence="7">
    <location>
        <begin position="263"/>
        <end position="283"/>
    </location>
</feature>
<feature type="transmembrane region" description="Helical" evidence="7">
    <location>
        <begin position="7"/>
        <end position="28"/>
    </location>
</feature>
<evidence type="ECO:0000256" key="4">
    <source>
        <dbReference type="ARBA" id="ARBA00022692"/>
    </source>
</evidence>
<keyword evidence="5 7" id="KW-1133">Transmembrane helix</keyword>
<evidence type="ECO:0000313" key="9">
    <source>
        <dbReference type="EMBL" id="OWV08701.1"/>
    </source>
</evidence>
<accession>A0A246RNB7</accession>
<keyword evidence="3" id="KW-1003">Cell membrane</keyword>
<dbReference type="NCBIfam" id="TIGR00711">
    <property type="entry name" value="efflux_EmrB"/>
    <property type="match status" value="1"/>
</dbReference>